<dbReference type="InterPro" id="IPR026705">
    <property type="entry name" value="Hid-1/Ecm30"/>
</dbReference>
<dbReference type="OrthoDB" id="432953at2759"/>
<dbReference type="RefSeq" id="XP_023628802.1">
    <property type="nucleotide sequence ID" value="XM_023773034.1"/>
</dbReference>
<dbReference type="EMBL" id="FJUY01000012">
    <property type="protein sequence ID" value="CZT21913.1"/>
    <property type="molecule type" value="Genomic_DNA"/>
</dbReference>
<reference evidence="2 3" key="1">
    <citation type="submission" date="2016-03" db="EMBL/GenBank/DDBJ databases">
        <authorList>
            <person name="Ploux O."/>
        </authorList>
    </citation>
    <scope>NUCLEOTIDE SEQUENCE [LARGE SCALE GENOMIC DNA]</scope>
    <source>
        <strain evidence="2 3">URUG2</strain>
    </source>
</reference>
<feature type="compositionally biased region" description="Basic and acidic residues" evidence="1">
    <location>
        <begin position="600"/>
        <end position="612"/>
    </location>
</feature>
<dbReference type="PANTHER" id="PTHR21575">
    <property type="entry name" value="PROTEIN HID1"/>
    <property type="match status" value="1"/>
</dbReference>
<dbReference type="GO" id="GO:0005797">
    <property type="term" value="C:Golgi medial cisterna"/>
    <property type="evidence" value="ECO:0007669"/>
    <property type="project" value="TreeGrafter"/>
</dbReference>
<dbReference type="Pfam" id="PF12722">
    <property type="entry name" value="Hid1"/>
    <property type="match status" value="1"/>
</dbReference>
<dbReference type="STRING" id="112498.A0A2D3VL66"/>
<keyword evidence="3" id="KW-1185">Reference proteome</keyword>
<dbReference type="GeneID" id="35602891"/>
<evidence type="ECO:0000256" key="1">
    <source>
        <dbReference type="SAM" id="MobiDB-lite"/>
    </source>
</evidence>
<evidence type="ECO:0000313" key="3">
    <source>
        <dbReference type="Proteomes" id="UP000225277"/>
    </source>
</evidence>
<feature type="region of interest" description="Disordered" evidence="1">
    <location>
        <begin position="741"/>
        <end position="760"/>
    </location>
</feature>
<dbReference type="GO" id="GO:0016020">
    <property type="term" value="C:membrane"/>
    <property type="evidence" value="ECO:0007669"/>
    <property type="project" value="TreeGrafter"/>
</dbReference>
<dbReference type="GO" id="GO:0000138">
    <property type="term" value="C:Golgi trans cisterna"/>
    <property type="evidence" value="ECO:0007669"/>
    <property type="project" value="TreeGrafter"/>
</dbReference>
<dbReference type="Proteomes" id="UP000225277">
    <property type="component" value="Unassembled WGS sequence"/>
</dbReference>
<sequence length="881" mass="97825">MGASESKLAFKQSIFQLSKDEEIHPEDTLWSQFYTLPESADDVFSLWSPNDLHNLTRKNSRDAQVEPRKNLETLVYSLVARLVKLQTEFDLHDGNPEQRNVEVVNCMRIITRLFPFIYEAHHLREWTARFFWQPRRPTYFWDHKHDRPGRLFDGLEPSKGYAIDQLEATIGPPLGEVLVKCVVNYCFFPGFTIPARIGEDGQAEKAVNVRVWQTGIGSSKSLGCSRENEKHQQETVRLLLTISSLAMYIPPSDVAASDIQPLTYMTTRLEKRVVNGLLCSLLNTVLKYNPNLWSALSNVNGALDLATGANEAKKILVTNSLHLILVLAIYDPPTATKNQFRQSLSSLHRPDDLQFIQTGLSTVLSQPVSTTGNFTYTIGKDRALPWAPEMISLLWELLQSNKRFRRYLIETGCALDYVVLVLYYALDAKDDAAKHGVLRMCVFVLQTLSAEAVFAAKLNQPFKHMETLPVLMRVPHFHGSYADFLVCSIHTISQTVQRRPELESVYPALVAIIRNVVPSQKNLARATSSKMMSLFEMLSSPGFLLANDSNNTLLIGFLEACNEILANHSKDNPRFIEVLVANRSRFKALRALTVEGATAEMERQAQERKDQGTTDSQSVSRAASLDGNLSPVSTRSPLLGIVPEDERFAIGDDDDEDDIGDMARPTSLSEKAKGKQPESNSRGSSVSKATSTSSLQPLIIPKRDGLGAGFQPSQAWLESWYSRLPLGPIFEIIIDKAEAKAPQKNCSSRSTESSRTSTDEARITKRDVMEDNGGVAEDPILKSPLATNFQWTSVAIGWYTALLWSRIYLQEAEAFQGSGGLYSSTNVVLFRRSAGSYQEISLRSPKGAIDAVGQSLAQRISSFSLSGAEGDGKVSTSSPAA</sequence>
<name>A0A2D3VL66_9PEZI</name>
<organism evidence="2 3">
    <name type="scientific">Ramularia collo-cygni</name>
    <dbReference type="NCBI Taxonomy" id="112498"/>
    <lineage>
        <taxon>Eukaryota</taxon>
        <taxon>Fungi</taxon>
        <taxon>Dikarya</taxon>
        <taxon>Ascomycota</taxon>
        <taxon>Pezizomycotina</taxon>
        <taxon>Dothideomycetes</taxon>
        <taxon>Dothideomycetidae</taxon>
        <taxon>Mycosphaerellales</taxon>
        <taxon>Mycosphaerellaceae</taxon>
        <taxon>Ramularia</taxon>
    </lineage>
</organism>
<evidence type="ECO:0000313" key="2">
    <source>
        <dbReference type="EMBL" id="CZT21913.1"/>
    </source>
</evidence>
<accession>A0A2D3VL66</accession>
<feature type="compositionally biased region" description="Low complexity" evidence="1">
    <location>
        <begin position="681"/>
        <end position="694"/>
    </location>
</feature>
<feature type="compositionally biased region" description="Acidic residues" evidence="1">
    <location>
        <begin position="651"/>
        <end position="660"/>
    </location>
</feature>
<protein>
    <submittedName>
        <fullName evidence="2">Related to proteins containing regions of low-complexity</fullName>
    </submittedName>
</protein>
<dbReference type="AlphaFoldDB" id="A0A2D3VL66"/>
<feature type="compositionally biased region" description="Low complexity" evidence="1">
    <location>
        <begin position="747"/>
        <end position="756"/>
    </location>
</feature>
<dbReference type="PANTHER" id="PTHR21575:SF12">
    <property type="entry name" value="PROTEIN HID1"/>
    <property type="match status" value="1"/>
</dbReference>
<proteinExistence type="predicted"/>
<feature type="region of interest" description="Disordered" evidence="1">
    <location>
        <begin position="599"/>
        <end position="698"/>
    </location>
</feature>
<gene>
    <name evidence="2" type="ORF">RCC_07780</name>
</gene>